<organism evidence="1 2">
    <name type="scientific">Babesia ovis</name>
    <dbReference type="NCBI Taxonomy" id="5869"/>
    <lineage>
        <taxon>Eukaryota</taxon>
        <taxon>Sar</taxon>
        <taxon>Alveolata</taxon>
        <taxon>Apicomplexa</taxon>
        <taxon>Aconoidasida</taxon>
        <taxon>Piroplasmida</taxon>
        <taxon>Babesiidae</taxon>
        <taxon>Babesia</taxon>
    </lineage>
</organism>
<sequence>MNLVLRDPALLALLRDVHRILSSGTAVHVSFRKYVRSARRCCHQCHFCRINASLLELASLISRILASGYRELTVFIILEEERHLYSTFVLDYIQSFYALVIQTSSRYGADCGSCIPNDNVGVLNPNTHNLTILPVYDWRGVLERAHQCPFLQSEEEVSFLFVEGTPYIYDEFYDALDSCGYVTDPLGRLATCKCPLEVHRDQNSDHSARTTSLDSIDCSETSYSSNDGSRGQCLSTCNVTSQHDHVVSQKDPCTLKIGKLCSANNTDTRFNNDSTNVATTSCSTQEAGSDPPYADGQVVDTNETMASRMDRSASMPCKIALNSSFMLMNNRIQTAFSFCGSDDREILSRLGEVDCLAVYDPNNEVVAREILSFDNVMCCGTFDCLHFGHKYLLLCAFLSCHQTLQIGITAPGDMLHSKIDFSLIQNLEKRREAVEHYMRLLQVLYGPRTVYTPPPPSIPEGSRVVSYHNCDFFSYSTIPMSLQKCLELSYHEFRAPKAPSKPTMPSDVTGLSVTTFDLIDRYGPAGVIKDSFALVISPESLPGAMEVNRLRSSKGLTTWPLLSAGFVLHPASDRRRKDVQKVSSSWIRSSLKSAN</sequence>
<dbReference type="Gene3D" id="3.40.50.620">
    <property type="entry name" value="HUPs"/>
    <property type="match status" value="1"/>
</dbReference>
<evidence type="ECO:0000313" key="1">
    <source>
        <dbReference type="EMBL" id="GFE52913.1"/>
    </source>
</evidence>
<proteinExistence type="predicted"/>
<name>A0A9W5T852_BABOV</name>
<dbReference type="SUPFAM" id="SSF52374">
    <property type="entry name" value="Nucleotidylyl transferase"/>
    <property type="match status" value="1"/>
</dbReference>
<dbReference type="OrthoDB" id="330671at2759"/>
<reference evidence="1" key="1">
    <citation type="submission" date="2019-12" db="EMBL/GenBank/DDBJ databases">
        <title>Genome sequence of Babesia ovis.</title>
        <authorList>
            <person name="Yamagishi J."/>
            <person name="Sevinc F."/>
            <person name="Xuan X."/>
        </authorList>
    </citation>
    <scope>NUCLEOTIDE SEQUENCE</scope>
    <source>
        <strain evidence="1">Selcuk</strain>
    </source>
</reference>
<comment type="caution">
    <text evidence="1">The sequence shown here is derived from an EMBL/GenBank/DDBJ whole genome shotgun (WGS) entry which is preliminary data.</text>
</comment>
<evidence type="ECO:0000313" key="2">
    <source>
        <dbReference type="Proteomes" id="UP001057455"/>
    </source>
</evidence>
<accession>A0A9W5T852</accession>
<dbReference type="InterPro" id="IPR014729">
    <property type="entry name" value="Rossmann-like_a/b/a_fold"/>
</dbReference>
<dbReference type="Proteomes" id="UP001057455">
    <property type="component" value="Unassembled WGS sequence"/>
</dbReference>
<protein>
    <submittedName>
        <fullName evidence="1">Bifunctional coenzyme A synthase-like, putative</fullName>
    </submittedName>
</protein>
<keyword evidence="2" id="KW-1185">Reference proteome</keyword>
<dbReference type="EMBL" id="BLIY01000003">
    <property type="protein sequence ID" value="GFE52913.1"/>
    <property type="molecule type" value="Genomic_DNA"/>
</dbReference>
<gene>
    <name evidence="1" type="ORF">BaOVIS_003170</name>
</gene>
<dbReference type="AlphaFoldDB" id="A0A9W5T852"/>